<proteinExistence type="predicted"/>
<evidence type="ECO:0000313" key="3">
    <source>
        <dbReference type="Proteomes" id="UP001266305"/>
    </source>
</evidence>
<feature type="region of interest" description="Disordered" evidence="1">
    <location>
        <begin position="1"/>
        <end position="21"/>
    </location>
</feature>
<reference evidence="2 3" key="1">
    <citation type="submission" date="2023-05" db="EMBL/GenBank/DDBJ databases">
        <title>B98-5 Cell Line De Novo Hybrid Assembly: An Optical Mapping Approach.</title>
        <authorList>
            <person name="Kananen K."/>
            <person name="Auerbach J.A."/>
            <person name="Kautto E."/>
            <person name="Blachly J.S."/>
        </authorList>
    </citation>
    <scope>NUCLEOTIDE SEQUENCE [LARGE SCALE GENOMIC DNA]</scope>
    <source>
        <strain evidence="2">B95-8</strain>
        <tissue evidence="2">Cell line</tissue>
    </source>
</reference>
<accession>A0ABQ9VYS3</accession>
<protein>
    <submittedName>
        <fullName evidence="2">Uncharacterized protein</fullName>
    </submittedName>
</protein>
<keyword evidence="3" id="KW-1185">Reference proteome</keyword>
<organism evidence="2 3">
    <name type="scientific">Saguinus oedipus</name>
    <name type="common">Cotton-top tamarin</name>
    <name type="synonym">Oedipomidas oedipus</name>
    <dbReference type="NCBI Taxonomy" id="9490"/>
    <lineage>
        <taxon>Eukaryota</taxon>
        <taxon>Metazoa</taxon>
        <taxon>Chordata</taxon>
        <taxon>Craniata</taxon>
        <taxon>Vertebrata</taxon>
        <taxon>Euteleostomi</taxon>
        <taxon>Mammalia</taxon>
        <taxon>Eutheria</taxon>
        <taxon>Euarchontoglires</taxon>
        <taxon>Primates</taxon>
        <taxon>Haplorrhini</taxon>
        <taxon>Platyrrhini</taxon>
        <taxon>Cebidae</taxon>
        <taxon>Callitrichinae</taxon>
        <taxon>Saguinus</taxon>
    </lineage>
</organism>
<feature type="region of interest" description="Disordered" evidence="1">
    <location>
        <begin position="33"/>
        <end position="67"/>
    </location>
</feature>
<dbReference type="EMBL" id="JASSZA010000004">
    <property type="protein sequence ID" value="KAK2114545.1"/>
    <property type="molecule type" value="Genomic_DNA"/>
</dbReference>
<comment type="caution">
    <text evidence="2">The sequence shown here is derived from an EMBL/GenBank/DDBJ whole genome shotgun (WGS) entry which is preliminary data.</text>
</comment>
<feature type="compositionally biased region" description="Gly residues" evidence="1">
    <location>
        <begin position="1"/>
        <end position="10"/>
    </location>
</feature>
<sequence>GGSRTQGGRAGIFVPRRHGLALPGAQGLRRLERAAPDAPPQPPAREEQLPSTASEASFVPLPSSSPP</sequence>
<name>A0ABQ9VYS3_SAGOE</name>
<evidence type="ECO:0000313" key="2">
    <source>
        <dbReference type="EMBL" id="KAK2114545.1"/>
    </source>
</evidence>
<feature type="non-terminal residue" evidence="2">
    <location>
        <position position="67"/>
    </location>
</feature>
<evidence type="ECO:0000256" key="1">
    <source>
        <dbReference type="SAM" id="MobiDB-lite"/>
    </source>
</evidence>
<gene>
    <name evidence="2" type="ORF">P7K49_008811</name>
</gene>
<dbReference type="Proteomes" id="UP001266305">
    <property type="component" value="Unassembled WGS sequence"/>
</dbReference>
<feature type="non-terminal residue" evidence="2">
    <location>
        <position position="1"/>
    </location>
</feature>